<proteinExistence type="predicted"/>
<gene>
    <name evidence="1" type="ORF">HMPREF3187_00950</name>
</gene>
<comment type="caution">
    <text evidence="1">The sequence shown here is derived from an EMBL/GenBank/DDBJ whole genome shotgun (WGS) entry which is preliminary data.</text>
</comment>
<dbReference type="AlphaFoldDB" id="A0A133XZC3"/>
<sequence>MTCVSKKWMNRLKINSRKAKQDELLHLAWLFFFVLLRKLVNLFKRLIKS</sequence>
<dbReference type="Proteomes" id="UP000070422">
    <property type="component" value="Unassembled WGS sequence"/>
</dbReference>
<dbReference type="PATRIC" id="fig|87541.4.peg.940"/>
<evidence type="ECO:0000313" key="2">
    <source>
        <dbReference type="Proteomes" id="UP000070422"/>
    </source>
</evidence>
<reference evidence="1 2" key="1">
    <citation type="submission" date="2016-01" db="EMBL/GenBank/DDBJ databases">
        <authorList>
            <person name="Oliw E.H."/>
        </authorList>
    </citation>
    <scope>NUCLEOTIDE SEQUENCE [LARGE SCALE GENOMIC DNA]</scope>
    <source>
        <strain evidence="1 2">KA00635</strain>
    </source>
</reference>
<protein>
    <submittedName>
        <fullName evidence="1">Uncharacterized protein</fullName>
    </submittedName>
</protein>
<organism evidence="1 2">
    <name type="scientific">Aerococcus christensenii</name>
    <dbReference type="NCBI Taxonomy" id="87541"/>
    <lineage>
        <taxon>Bacteria</taxon>
        <taxon>Bacillati</taxon>
        <taxon>Bacillota</taxon>
        <taxon>Bacilli</taxon>
        <taxon>Lactobacillales</taxon>
        <taxon>Aerococcaceae</taxon>
        <taxon>Aerococcus</taxon>
    </lineage>
</organism>
<name>A0A133XZC3_9LACT</name>
<evidence type="ECO:0000313" key="1">
    <source>
        <dbReference type="EMBL" id="KXB36309.1"/>
    </source>
</evidence>
<accession>A0A133XZC3</accession>
<dbReference type="EMBL" id="LSCQ01000045">
    <property type="protein sequence ID" value="KXB36309.1"/>
    <property type="molecule type" value="Genomic_DNA"/>
</dbReference>